<feature type="region of interest" description="N-terminal hotdog fold" evidence="8">
    <location>
        <begin position="1076"/>
        <end position="1202"/>
    </location>
</feature>
<feature type="region of interest" description="C-terminal hotdog fold" evidence="8">
    <location>
        <begin position="165"/>
        <end position="307"/>
    </location>
</feature>
<feature type="region of interest" description="Disordered" evidence="9">
    <location>
        <begin position="416"/>
        <end position="449"/>
    </location>
</feature>
<dbReference type="PROSITE" id="PS52004">
    <property type="entry name" value="KS3_2"/>
    <property type="match status" value="1"/>
</dbReference>
<keyword evidence="6 13" id="KW-0808">Transferase</keyword>
<dbReference type="PROSITE" id="PS52019">
    <property type="entry name" value="PKS_MFAS_DH"/>
    <property type="match status" value="2"/>
</dbReference>
<evidence type="ECO:0000256" key="7">
    <source>
        <dbReference type="ARBA" id="ARBA00022737"/>
    </source>
</evidence>
<comment type="caution">
    <text evidence="8">Lacks conserved residue(s) required for the propagation of feature annotation.</text>
</comment>
<evidence type="ECO:0000313" key="14">
    <source>
        <dbReference type="Proteomes" id="UP001248709"/>
    </source>
</evidence>
<dbReference type="InterPro" id="IPR014030">
    <property type="entry name" value="Ketoacyl_synth_N"/>
</dbReference>
<proteinExistence type="predicted"/>
<dbReference type="InterPro" id="IPR054514">
    <property type="entry name" value="RhiE-like_linker"/>
</dbReference>
<feature type="region of interest" description="C-terminal hotdog fold" evidence="8">
    <location>
        <begin position="1216"/>
        <end position="1370"/>
    </location>
</feature>
<comment type="pathway">
    <text evidence="2">Antibiotic biosynthesis.</text>
</comment>
<dbReference type="InterPro" id="IPR020806">
    <property type="entry name" value="PKS_PP-bd"/>
</dbReference>
<evidence type="ECO:0000259" key="10">
    <source>
        <dbReference type="PROSITE" id="PS50075"/>
    </source>
</evidence>
<dbReference type="SUPFAM" id="SSF53901">
    <property type="entry name" value="Thiolase-like"/>
    <property type="match status" value="1"/>
</dbReference>
<dbReference type="InterPro" id="IPR009081">
    <property type="entry name" value="PP-bd_ACP"/>
</dbReference>
<dbReference type="RefSeq" id="WP_312001465.1">
    <property type="nucleotide sequence ID" value="NZ_JAUSUY010000042.1"/>
</dbReference>
<keyword evidence="7" id="KW-0677">Repeat</keyword>
<evidence type="ECO:0000256" key="8">
    <source>
        <dbReference type="PROSITE-ProRule" id="PRU01363"/>
    </source>
</evidence>
<organism evidence="13 14">
    <name type="scientific">Paenibacillus forsythiae</name>
    <dbReference type="NCBI Taxonomy" id="365616"/>
    <lineage>
        <taxon>Bacteria</taxon>
        <taxon>Bacillati</taxon>
        <taxon>Bacillota</taxon>
        <taxon>Bacilli</taxon>
        <taxon>Bacillales</taxon>
        <taxon>Paenibacillaceae</taxon>
        <taxon>Paenibacillus</taxon>
    </lineage>
</organism>
<dbReference type="InterPro" id="IPR020841">
    <property type="entry name" value="PKS_Beta-ketoAc_synthase_dom"/>
</dbReference>
<evidence type="ECO:0000259" key="11">
    <source>
        <dbReference type="PROSITE" id="PS52004"/>
    </source>
</evidence>
<dbReference type="Pfam" id="PF00550">
    <property type="entry name" value="PP-binding"/>
    <property type="match status" value="2"/>
</dbReference>
<dbReference type="InterPro" id="IPR036736">
    <property type="entry name" value="ACP-like_sf"/>
</dbReference>
<feature type="active site" description="Proton donor; for dehydratase activity" evidence="8">
    <location>
        <position position="1278"/>
    </location>
</feature>
<dbReference type="InterPro" id="IPR020807">
    <property type="entry name" value="PKS_DH"/>
</dbReference>
<evidence type="ECO:0000256" key="5">
    <source>
        <dbReference type="ARBA" id="ARBA00022553"/>
    </source>
</evidence>
<feature type="region of interest" description="N-terminal hotdog fold" evidence="8">
    <location>
        <begin position="22"/>
        <end position="152"/>
    </location>
</feature>
<dbReference type="EMBL" id="JAUSUY010000042">
    <property type="protein sequence ID" value="MDT3429208.1"/>
    <property type="molecule type" value="Genomic_DNA"/>
</dbReference>
<dbReference type="InterPro" id="IPR050091">
    <property type="entry name" value="PKS_NRPS_Biosynth_Enz"/>
</dbReference>
<dbReference type="InterPro" id="IPR018201">
    <property type="entry name" value="Ketoacyl_synth_AS"/>
</dbReference>
<dbReference type="Pfam" id="PF02801">
    <property type="entry name" value="Ketoacyl-synt_C"/>
    <property type="match status" value="1"/>
</dbReference>
<feature type="domain" description="PKS/mFAS DH" evidence="12">
    <location>
        <begin position="1076"/>
        <end position="1370"/>
    </location>
</feature>
<dbReference type="CDD" id="cd00833">
    <property type="entry name" value="PKS"/>
    <property type="match status" value="1"/>
</dbReference>
<evidence type="ECO:0000256" key="1">
    <source>
        <dbReference type="ARBA" id="ARBA00004496"/>
    </source>
</evidence>
<evidence type="ECO:0000256" key="6">
    <source>
        <dbReference type="ARBA" id="ARBA00022679"/>
    </source>
</evidence>
<dbReference type="SMART" id="SM01294">
    <property type="entry name" value="PKS_PP_betabranch"/>
    <property type="match status" value="1"/>
</dbReference>
<protein>
    <submittedName>
        <fullName evidence="13">Acyl transferase domain-containing protein</fullName>
    </submittedName>
</protein>
<dbReference type="SMART" id="SM00823">
    <property type="entry name" value="PKS_PP"/>
    <property type="match status" value="2"/>
</dbReference>
<dbReference type="SUPFAM" id="SSF47336">
    <property type="entry name" value="ACP-like"/>
    <property type="match status" value="2"/>
</dbReference>
<evidence type="ECO:0000256" key="2">
    <source>
        <dbReference type="ARBA" id="ARBA00004792"/>
    </source>
</evidence>
<keyword evidence="3" id="KW-0596">Phosphopantetheine</keyword>
<dbReference type="Pfam" id="PF22336">
    <property type="entry name" value="RhiE-like_linker"/>
    <property type="match status" value="1"/>
</dbReference>
<dbReference type="Gene3D" id="1.10.1240.100">
    <property type="match status" value="1"/>
</dbReference>
<feature type="domain" description="Carrier" evidence="10">
    <location>
        <begin position="1389"/>
        <end position="1466"/>
    </location>
</feature>
<feature type="domain" description="Ketosynthase family 3 (KS3)" evidence="11">
    <location>
        <begin position="463"/>
        <end position="887"/>
    </location>
</feature>
<dbReference type="Proteomes" id="UP001248709">
    <property type="component" value="Unassembled WGS sequence"/>
</dbReference>
<evidence type="ECO:0000256" key="3">
    <source>
        <dbReference type="ARBA" id="ARBA00022450"/>
    </source>
</evidence>
<evidence type="ECO:0000313" key="13">
    <source>
        <dbReference type="EMBL" id="MDT3429208.1"/>
    </source>
</evidence>
<dbReference type="Pfam" id="PF21089">
    <property type="entry name" value="PKS_DH_N"/>
    <property type="match status" value="2"/>
</dbReference>
<gene>
    <name evidence="13" type="ORF">J2Z22_004809</name>
</gene>
<feature type="domain" description="Carrier" evidence="10">
    <location>
        <begin position="324"/>
        <end position="401"/>
    </location>
</feature>
<dbReference type="InterPro" id="IPR049900">
    <property type="entry name" value="PKS_mFAS_DH"/>
</dbReference>
<dbReference type="SMART" id="SM00825">
    <property type="entry name" value="PKS_KS"/>
    <property type="match status" value="1"/>
</dbReference>
<dbReference type="Pfam" id="PF14765">
    <property type="entry name" value="PS-DH"/>
    <property type="match status" value="2"/>
</dbReference>
<dbReference type="Gene3D" id="3.40.47.10">
    <property type="match status" value="1"/>
</dbReference>
<dbReference type="PANTHER" id="PTHR43775">
    <property type="entry name" value="FATTY ACID SYNTHASE"/>
    <property type="match status" value="1"/>
</dbReference>
<dbReference type="SMART" id="SM00826">
    <property type="entry name" value="PKS_DH"/>
    <property type="match status" value="1"/>
</dbReference>
<dbReference type="InterPro" id="IPR016039">
    <property type="entry name" value="Thiolase-like"/>
</dbReference>
<comment type="caution">
    <text evidence="13">The sequence shown here is derived from an EMBL/GenBank/DDBJ whole genome shotgun (WGS) entry which is preliminary data.</text>
</comment>
<evidence type="ECO:0000259" key="12">
    <source>
        <dbReference type="PROSITE" id="PS52019"/>
    </source>
</evidence>
<dbReference type="Gene3D" id="3.10.129.110">
    <property type="entry name" value="Polyketide synthase dehydratase"/>
    <property type="match status" value="2"/>
</dbReference>
<feature type="active site" description="Proton acceptor; for dehydratase activity" evidence="8">
    <location>
        <position position="1105"/>
    </location>
</feature>
<feature type="non-terminal residue" evidence="13">
    <location>
        <position position="1649"/>
    </location>
</feature>
<reference evidence="13 14" key="1">
    <citation type="submission" date="2023-07" db="EMBL/GenBank/DDBJ databases">
        <title>Genomic Encyclopedia of Type Strains, Phase IV (KMG-IV): sequencing the most valuable type-strain genomes for metagenomic binning, comparative biology and taxonomic classification.</title>
        <authorList>
            <person name="Goeker M."/>
        </authorList>
    </citation>
    <scope>NUCLEOTIDE SEQUENCE [LARGE SCALE GENOMIC DNA]</scope>
    <source>
        <strain evidence="13 14">T98</strain>
    </source>
</reference>
<accession>A0ABU3HEG6</accession>
<keyword evidence="5" id="KW-0597">Phosphoprotein</keyword>
<keyword evidence="4" id="KW-0963">Cytoplasm</keyword>
<feature type="domain" description="PKS/mFAS DH" evidence="12">
    <location>
        <begin position="22"/>
        <end position="307"/>
    </location>
</feature>
<dbReference type="InterPro" id="IPR042104">
    <property type="entry name" value="PKS_dehydratase_sf"/>
</dbReference>
<dbReference type="InterPro" id="IPR014031">
    <property type="entry name" value="Ketoacyl_synth_C"/>
</dbReference>
<evidence type="ECO:0000256" key="4">
    <source>
        <dbReference type="ARBA" id="ARBA00022490"/>
    </source>
</evidence>
<dbReference type="Pfam" id="PF00109">
    <property type="entry name" value="ketoacyl-synt"/>
    <property type="match status" value="1"/>
</dbReference>
<dbReference type="InterPro" id="IPR049552">
    <property type="entry name" value="PKS_DH_N"/>
</dbReference>
<dbReference type="GO" id="GO:0016740">
    <property type="term" value="F:transferase activity"/>
    <property type="evidence" value="ECO:0007669"/>
    <property type="project" value="UniProtKB-KW"/>
</dbReference>
<keyword evidence="14" id="KW-1185">Reference proteome</keyword>
<comment type="subcellular location">
    <subcellularLocation>
        <location evidence="1">Cytoplasm</location>
    </subcellularLocation>
</comment>
<dbReference type="Gene3D" id="1.10.1200.10">
    <property type="entry name" value="ACP-like"/>
    <property type="match status" value="2"/>
</dbReference>
<dbReference type="PROSITE" id="PS00606">
    <property type="entry name" value="KS3_1"/>
    <property type="match status" value="1"/>
</dbReference>
<evidence type="ECO:0000256" key="9">
    <source>
        <dbReference type="SAM" id="MobiDB-lite"/>
    </source>
</evidence>
<dbReference type="PROSITE" id="PS50075">
    <property type="entry name" value="CARRIER"/>
    <property type="match status" value="2"/>
</dbReference>
<feature type="compositionally biased region" description="Low complexity" evidence="9">
    <location>
        <begin position="428"/>
        <end position="440"/>
    </location>
</feature>
<sequence>MNDKHFESLLEKVENHQLSIDEAILEMQKIDVGLDAGETPLSGAENDPEKYVYNEAFLKDHKIDDEQVVLGVTCASLAINAFFKRFPTMQSVELQNLLFIHPITLKPNEVVEVSTDCVQRDGEIDFRTMYRKPGQMERSAAEGKLLHSFFDGGRIDLEAIKLDLDEYHDLEDIYSNNPAMKLGHSFKTITRLLKGKNRTLARVGLRLTPEEEGHCYDLHPHLINAAFLAMLPLAGDALKWEGFLPFGVKRILFRKNLRKDDCWVQVDVVRCSDEIIVFDADLINDKSEIVARFIQCSVKRIRGAVVSETDQIHQMERNERLPADLSDGIRQYLIRKIQGILPDEIFPHHTDRNFLELGLDSSTLISLTLEIEKETGIGLNPTLFFEYPSITELSAYFNRSHADSFRPLLGTTARNLGVDGRKSPNRDSSNSQMVQSVQSMKPEAVQNTNDQAVHRDLQEHEDDGGIAIIGIHGLFPESDDLDHFWENILDKKNMIKEIPSDHWDYRPWFDENQGVSDKTYCKWGSFLSNVDRFDAEFFNISRREAEWIDPQIRLLLQSIYATAEDAGYIKKLRGSQTGVFVGACVHDYADRMAEMNLPVDPYAGTGTAQTVIANRISFVFDLKGPSMAVDTACSSSLFALHLACQALKNEECEMAFVGGVNLLLSSWHYRYFSSIGALSPTGRCHTFKAEADGYVPGEAISSILLKPLAQAEKDGDRIYAVIKGSAALHGGYTPSLTAPSVIGEENVILKAWANAGIEPETISYIEAHGTGTKLGDPIEINSVNKAFRRFTDKEGFCAIGSVKSNIGHTEGAAGLAGIMKIILQMKDRKIPAMPKFETLNPYIRLDQSALYINRENQEWVSPPGVPRRAGISSFGFSGSYAHVVVEEYVPANSGNERPVFSDPALFLLSAKSEERLRARLSDLLLAVRKGRYSDRDLIDMAYTLQMGREEMEYRLGFTVRTIAELESKLEAFLEGGEAAVGLVHGCTESSTENLSLFSGDEDLKEMVSKWLTQGKYAKVLDLWVKGMEMDWSALYENLQPRIIGLPTYPFAGERYWLPEQERKTSVTPMADVNFLHPLVHLNTSNLSELRFSTTFTGDEFYLVDHQVKGERVLPGVAYLEMARMAAELASKGKMPSDSGIRLTNVVWLQPIVAGKRPVLVHIGLVPGPDDTIAYEIYSEIPGNAAQAIVHGQGTVVPGFDDPVPALDLGALQAQCSLDNITAGQCYDAFKSMGIVYGPSHSGIERLFTGENIVLAKLSLPPFLQGSIDSYILHPCLMDSAFQAAIGLLLGEQTTVNEMLGHQPYLPFALDELRIFGACGPDMWAFIRYSNGSRPEDKLQRLDIDLSDSSGRVCVHMRGFSSRVMDGEMPTVSIVTQVESGERSLNDVLPSAANMQKYLIRTVSNLCTVDSSEIDPEVDFDEYGLSPIKLAELTNRLNESIGLNLKSSSFFGLSTLKDISSFLLNLYPKKMHSSFFGTRADEFTEGFREADTATDLPIRLSNMNYDMNVMDELLGRMLLSQLQTLGLAGNGSLDELREKAGLPAQYHKWLKESLIVLAQREYLRYDGQVVRLNGSGSSGTQGVWEEWERKKTQWLNDPDMKAQAVLVEATLRALPDILTGRTPATDIMFPNASMELVEGIYKQNRMADAF</sequence>
<dbReference type="PANTHER" id="PTHR43775:SF37">
    <property type="entry name" value="SI:DKEY-61P9.11"/>
    <property type="match status" value="1"/>
</dbReference>
<dbReference type="InterPro" id="IPR049551">
    <property type="entry name" value="PKS_DH_C"/>
</dbReference>
<name>A0ABU3HEG6_9BACL</name>